<evidence type="ECO:0000313" key="3">
    <source>
        <dbReference type="Proteomes" id="UP000318288"/>
    </source>
</evidence>
<organism evidence="2 3">
    <name type="scientific">Rubripirellula tenax</name>
    <dbReference type="NCBI Taxonomy" id="2528015"/>
    <lineage>
        <taxon>Bacteria</taxon>
        <taxon>Pseudomonadati</taxon>
        <taxon>Planctomycetota</taxon>
        <taxon>Planctomycetia</taxon>
        <taxon>Pirellulales</taxon>
        <taxon>Pirellulaceae</taxon>
        <taxon>Rubripirellula</taxon>
    </lineage>
</organism>
<dbReference type="RefSeq" id="WP_146459690.1">
    <property type="nucleotide sequence ID" value="NZ_SJPW01000005.1"/>
</dbReference>
<feature type="signal peptide" evidence="1">
    <location>
        <begin position="1"/>
        <end position="22"/>
    </location>
</feature>
<dbReference type="NCBIfam" id="TIGR02595">
    <property type="entry name" value="PEP_CTERM"/>
    <property type="match status" value="1"/>
</dbReference>
<dbReference type="EMBL" id="SJPW01000005">
    <property type="protein sequence ID" value="TWU51035.1"/>
    <property type="molecule type" value="Genomic_DNA"/>
</dbReference>
<evidence type="ECO:0000256" key="1">
    <source>
        <dbReference type="SAM" id="SignalP"/>
    </source>
</evidence>
<evidence type="ECO:0000313" key="2">
    <source>
        <dbReference type="EMBL" id="TWU51035.1"/>
    </source>
</evidence>
<gene>
    <name evidence="2" type="ORF">Poly51_43290</name>
</gene>
<dbReference type="InterPro" id="IPR013424">
    <property type="entry name" value="Ice-binding_C"/>
</dbReference>
<sequence precursor="true">MTAGKMAAMAVLVFTLYSPAQAATVNGFANGGFENAGATTPAASWLIAASGYTRSTDARTGSFSASLMSPELNAAVMLQNSIDDGLLPPLTPGDNPLLSFWSKGFAGTSGNALFALRYLDANGVILSNSGLQFFQNSINPTTWTEITYDLGVVPVGAEAAFIEFSQGIGPIGGGNLPGTVLIDDVRLNVVQAVPEPATYAFLAVSGCVLLLRRRRKRSAFPSDEA</sequence>
<keyword evidence="1" id="KW-0732">Signal</keyword>
<accession>A0A5C6EQX6</accession>
<dbReference type="OrthoDB" id="277558at2"/>
<feature type="chain" id="PRO_5022718152" evidence="1">
    <location>
        <begin position="23"/>
        <end position="225"/>
    </location>
</feature>
<dbReference type="Gene3D" id="2.60.120.260">
    <property type="entry name" value="Galactose-binding domain-like"/>
    <property type="match status" value="1"/>
</dbReference>
<keyword evidence="3" id="KW-1185">Reference proteome</keyword>
<dbReference type="Proteomes" id="UP000318288">
    <property type="component" value="Unassembled WGS sequence"/>
</dbReference>
<comment type="caution">
    <text evidence="2">The sequence shown here is derived from an EMBL/GenBank/DDBJ whole genome shotgun (WGS) entry which is preliminary data.</text>
</comment>
<proteinExistence type="predicted"/>
<protein>
    <submittedName>
        <fullName evidence="2">PEP-CTERM motif protein</fullName>
    </submittedName>
</protein>
<dbReference type="AlphaFoldDB" id="A0A5C6EQX6"/>
<name>A0A5C6EQX6_9BACT</name>
<reference evidence="2 3" key="1">
    <citation type="submission" date="2019-02" db="EMBL/GenBank/DDBJ databases">
        <title>Deep-cultivation of Planctomycetes and their phenomic and genomic characterization uncovers novel biology.</title>
        <authorList>
            <person name="Wiegand S."/>
            <person name="Jogler M."/>
            <person name="Boedeker C."/>
            <person name="Pinto D."/>
            <person name="Vollmers J."/>
            <person name="Rivas-Marin E."/>
            <person name="Kohn T."/>
            <person name="Peeters S.H."/>
            <person name="Heuer A."/>
            <person name="Rast P."/>
            <person name="Oberbeckmann S."/>
            <person name="Bunk B."/>
            <person name="Jeske O."/>
            <person name="Meyerdierks A."/>
            <person name="Storesund J.E."/>
            <person name="Kallscheuer N."/>
            <person name="Luecker S."/>
            <person name="Lage O.M."/>
            <person name="Pohl T."/>
            <person name="Merkel B.J."/>
            <person name="Hornburger P."/>
            <person name="Mueller R.-W."/>
            <person name="Bruemmer F."/>
            <person name="Labrenz M."/>
            <person name="Spormann A.M."/>
            <person name="Op Den Camp H."/>
            <person name="Overmann J."/>
            <person name="Amann R."/>
            <person name="Jetten M.S.M."/>
            <person name="Mascher T."/>
            <person name="Medema M.H."/>
            <person name="Devos D.P."/>
            <person name="Kaster A.-K."/>
            <person name="Ovreas L."/>
            <person name="Rohde M."/>
            <person name="Galperin M.Y."/>
            <person name="Jogler C."/>
        </authorList>
    </citation>
    <scope>NUCLEOTIDE SEQUENCE [LARGE SCALE GENOMIC DNA]</scope>
    <source>
        <strain evidence="2 3">Poly51</strain>
    </source>
</reference>